<gene>
    <name evidence="1" type="ORF">FD51_GL001953</name>
</gene>
<accession>A0A0R1EP68</accession>
<comment type="caution">
    <text evidence="1">The sequence shown here is derived from an EMBL/GenBank/DDBJ whole genome shotgun (WGS) entry which is preliminary data.</text>
</comment>
<reference evidence="1 2" key="1">
    <citation type="journal article" date="2015" name="Genome Announc.">
        <title>Expanding the biotechnology potential of lactobacilli through comparative genomics of 213 strains and associated genera.</title>
        <authorList>
            <person name="Sun Z."/>
            <person name="Harris H.M."/>
            <person name="McCann A."/>
            <person name="Guo C."/>
            <person name="Argimon S."/>
            <person name="Zhang W."/>
            <person name="Yang X."/>
            <person name="Jeffery I.B."/>
            <person name="Cooney J.C."/>
            <person name="Kagawa T.F."/>
            <person name="Liu W."/>
            <person name="Song Y."/>
            <person name="Salvetti E."/>
            <person name="Wrobel A."/>
            <person name="Rasinkangas P."/>
            <person name="Parkhill J."/>
            <person name="Rea M.C."/>
            <person name="O'Sullivan O."/>
            <person name="Ritari J."/>
            <person name="Douillard F.P."/>
            <person name="Paul Ross R."/>
            <person name="Yang R."/>
            <person name="Briner A.E."/>
            <person name="Felis G.E."/>
            <person name="de Vos W.M."/>
            <person name="Barrangou R."/>
            <person name="Klaenhammer T.R."/>
            <person name="Caufield P.W."/>
            <person name="Cui Y."/>
            <person name="Zhang H."/>
            <person name="O'Toole P.W."/>
        </authorList>
    </citation>
    <scope>NUCLEOTIDE SEQUENCE [LARGE SCALE GENOMIC DNA]</scope>
    <source>
        <strain evidence="1 2">DSM 20178</strain>
    </source>
</reference>
<evidence type="ECO:0000313" key="1">
    <source>
        <dbReference type="EMBL" id="KRK10019.1"/>
    </source>
</evidence>
<proteinExistence type="predicted"/>
<protein>
    <submittedName>
        <fullName evidence="1">Uncharacterized protein</fullName>
    </submittedName>
</protein>
<organism evidence="1 2">
    <name type="scientific">Lacticaseibacillus zeae DSM 20178 = KCTC 3804</name>
    <dbReference type="NCBI Taxonomy" id="1423816"/>
    <lineage>
        <taxon>Bacteria</taxon>
        <taxon>Bacillati</taxon>
        <taxon>Bacillota</taxon>
        <taxon>Bacilli</taxon>
        <taxon>Lactobacillales</taxon>
        <taxon>Lactobacillaceae</taxon>
        <taxon>Lacticaseibacillus</taxon>
    </lineage>
</organism>
<dbReference type="EMBL" id="AZCT01000026">
    <property type="protein sequence ID" value="KRK10019.1"/>
    <property type="molecule type" value="Genomic_DNA"/>
</dbReference>
<evidence type="ECO:0000313" key="2">
    <source>
        <dbReference type="Proteomes" id="UP000051984"/>
    </source>
</evidence>
<name>A0A0R1EP68_LACZE</name>
<dbReference type="AlphaFoldDB" id="A0A0R1EP68"/>
<sequence length="107" mass="12313">MAVDEKQALIAKMLKLQHLFEPQTDEISQEVVVKIKQVVDRLAKKRIQGANIEPEVHPVSIFIRDQMLDHHYQITDEQRDALFDMEEAAQEIAKKFFISFPGISGPL</sequence>
<dbReference type="Proteomes" id="UP000051984">
    <property type="component" value="Unassembled WGS sequence"/>
</dbReference>
<dbReference type="RefSeq" id="WP_010492935.1">
    <property type="nucleotide sequence ID" value="NZ_AZCT01000026.1"/>
</dbReference>
<dbReference type="PATRIC" id="fig|1423816.3.peg.2030"/>